<gene>
    <name evidence="2" type="ORF">HW555_005072</name>
</gene>
<evidence type="ECO:0000256" key="1">
    <source>
        <dbReference type="SAM" id="MobiDB-lite"/>
    </source>
</evidence>
<accession>A0A835GKF2</accession>
<evidence type="ECO:0000313" key="2">
    <source>
        <dbReference type="EMBL" id="KAF9417927.1"/>
    </source>
</evidence>
<feature type="region of interest" description="Disordered" evidence="1">
    <location>
        <begin position="90"/>
        <end position="113"/>
    </location>
</feature>
<comment type="caution">
    <text evidence="2">The sequence shown here is derived from an EMBL/GenBank/DDBJ whole genome shotgun (WGS) entry which is preliminary data.</text>
</comment>
<name>A0A835GKF2_SPOEX</name>
<reference evidence="2" key="1">
    <citation type="submission" date="2020-08" db="EMBL/GenBank/DDBJ databases">
        <title>Spodoptera exigua strain:BAW_Kor-Di-RS1 Genome sequencing and assembly.</title>
        <authorList>
            <person name="Kim J."/>
            <person name="Nam H.Y."/>
            <person name="Kwon M."/>
            <person name="Choi J.H."/>
            <person name="Cho S.R."/>
            <person name="Kim G.-H."/>
        </authorList>
    </citation>
    <scope>NUCLEOTIDE SEQUENCE</scope>
    <source>
        <strain evidence="2">BAW_Kor-Di-RS1</strain>
        <tissue evidence="2">Whole-body</tissue>
    </source>
</reference>
<proteinExistence type="predicted"/>
<protein>
    <submittedName>
        <fullName evidence="2">Uncharacterized protein</fullName>
    </submittedName>
</protein>
<keyword evidence="3" id="KW-1185">Reference proteome</keyword>
<dbReference type="EMBL" id="JACKWZ010000063">
    <property type="protein sequence ID" value="KAF9417927.1"/>
    <property type="molecule type" value="Genomic_DNA"/>
</dbReference>
<feature type="compositionally biased region" description="Polar residues" evidence="1">
    <location>
        <begin position="36"/>
        <end position="51"/>
    </location>
</feature>
<feature type="region of interest" description="Disordered" evidence="1">
    <location>
        <begin position="36"/>
        <end position="55"/>
    </location>
</feature>
<dbReference type="Proteomes" id="UP000648187">
    <property type="component" value="Unassembled WGS sequence"/>
</dbReference>
<sequence>MRCVRIARTLVRVLSLRVSGTSSPYLQLRVHSWGTRTARANSQREPPSVATNRKERSNIKKSLVAGTGANDVYISKWFASEYFTFLNDKDKPMPTTETTERATPSEGISRRKRASTKVQEELVRYVGSNIGRHRNRADGSVGGIGVTYLGALEGRLVHLLPAWSVDDDTHSWRIFALALDELNRLSILSHFITLCRPTR</sequence>
<evidence type="ECO:0000313" key="3">
    <source>
        <dbReference type="Proteomes" id="UP000648187"/>
    </source>
</evidence>
<dbReference type="AlphaFoldDB" id="A0A835GKF2"/>
<organism evidence="2 3">
    <name type="scientific">Spodoptera exigua</name>
    <name type="common">Beet armyworm</name>
    <name type="synonym">Noctua fulgens</name>
    <dbReference type="NCBI Taxonomy" id="7107"/>
    <lineage>
        <taxon>Eukaryota</taxon>
        <taxon>Metazoa</taxon>
        <taxon>Ecdysozoa</taxon>
        <taxon>Arthropoda</taxon>
        <taxon>Hexapoda</taxon>
        <taxon>Insecta</taxon>
        <taxon>Pterygota</taxon>
        <taxon>Neoptera</taxon>
        <taxon>Endopterygota</taxon>
        <taxon>Lepidoptera</taxon>
        <taxon>Glossata</taxon>
        <taxon>Ditrysia</taxon>
        <taxon>Noctuoidea</taxon>
        <taxon>Noctuidae</taxon>
        <taxon>Amphipyrinae</taxon>
        <taxon>Spodoptera</taxon>
    </lineage>
</organism>